<dbReference type="PANTHER" id="PTHR30182">
    <property type="entry name" value="L-SERINE DEHYDRATASE"/>
    <property type="match status" value="1"/>
</dbReference>
<keyword evidence="16" id="KW-1185">Reference proteome</keyword>
<dbReference type="PIRSF" id="PIRSF036692">
    <property type="entry name" value="SDH_B"/>
    <property type="match status" value="1"/>
</dbReference>
<dbReference type="InterPro" id="IPR004643">
    <property type="entry name" value="Fe-S_L-Ser_bsu"/>
</dbReference>
<evidence type="ECO:0000256" key="9">
    <source>
        <dbReference type="ARBA" id="ARBA00023239"/>
    </source>
</evidence>
<dbReference type="EMBL" id="SRHU01000035">
    <property type="protein sequence ID" value="TFZ39459.1"/>
    <property type="molecule type" value="Genomic_DNA"/>
</dbReference>
<dbReference type="InterPro" id="IPR005131">
    <property type="entry name" value="Ser_deHydtase_bsu"/>
</dbReference>
<keyword evidence="4 11" id="KW-0312">Gluconeogenesis</keyword>
<reference evidence="15 17" key="1">
    <citation type="submission" date="2019-03" db="EMBL/GenBank/DDBJ databases">
        <title>Vagococcus sp. was isolated fron gut of Carduelis flavirostris.</title>
        <authorList>
            <person name="Ge Y."/>
        </authorList>
    </citation>
    <scope>NUCLEOTIDE SEQUENCE [LARGE SCALE GENOMIC DNA]</scope>
    <source>
        <strain evidence="15 17">CF-210</strain>
    </source>
</reference>
<dbReference type="InterPro" id="IPR051318">
    <property type="entry name" value="Fe-S_L-Ser"/>
</dbReference>
<dbReference type="Pfam" id="PF03315">
    <property type="entry name" value="SDH_beta"/>
    <property type="match status" value="1"/>
</dbReference>
<dbReference type="GO" id="GO:0046872">
    <property type="term" value="F:metal ion binding"/>
    <property type="evidence" value="ECO:0007669"/>
    <property type="project" value="UniProtKB-UniRule"/>
</dbReference>
<evidence type="ECO:0000256" key="8">
    <source>
        <dbReference type="ARBA" id="ARBA00023014"/>
    </source>
</evidence>
<evidence type="ECO:0000256" key="6">
    <source>
        <dbReference type="ARBA" id="ARBA00022723"/>
    </source>
</evidence>
<keyword evidence="6 11" id="KW-0479">Metal-binding</keyword>
<evidence type="ECO:0000313" key="16">
    <source>
        <dbReference type="Proteomes" id="UP000296883"/>
    </source>
</evidence>
<evidence type="ECO:0000256" key="5">
    <source>
        <dbReference type="ARBA" id="ARBA00022485"/>
    </source>
</evidence>
<comment type="pathway">
    <text evidence="2 11">Carbohydrate biosynthesis; gluconeogenesis.</text>
</comment>
<evidence type="ECO:0000313" key="17">
    <source>
        <dbReference type="Proteomes" id="UP000297725"/>
    </source>
</evidence>
<keyword evidence="8 11" id="KW-0411">Iron-sulfur</keyword>
<gene>
    <name evidence="15" type="primary">sdaAB</name>
    <name evidence="15" type="ORF">E4031_08810</name>
    <name evidence="14" type="ORF">E4Z98_00580</name>
</gene>
<reference evidence="14 16" key="2">
    <citation type="journal article" date="2020" name="Int. J. Syst. Evol. Microbiol.">
        <title>Vagococcus xieshaowenii sp. nov., isolated from snow finch (Montifringilla taczanowskii) cloacal content.</title>
        <authorList>
            <person name="Ge Y."/>
            <person name="Yang J."/>
            <person name="Lai X.H."/>
            <person name="Zhang G."/>
            <person name="Jin D."/>
            <person name="Lu S."/>
            <person name="Wang B."/>
            <person name="Huang Y."/>
            <person name="Huang Y."/>
            <person name="Ren Z."/>
            <person name="Zhang X."/>
            <person name="Xu J."/>
        </authorList>
    </citation>
    <scope>NUCLEOTIDE SEQUENCE [LARGE SCALE GENOMIC DNA]</scope>
    <source>
        <strain evidence="16">personal::cf-49</strain>
        <strain evidence="14">Personal::cf-49</strain>
    </source>
</reference>
<evidence type="ECO:0000256" key="4">
    <source>
        <dbReference type="ARBA" id="ARBA00022432"/>
    </source>
</evidence>
<dbReference type="NCBIfam" id="TIGR00719">
    <property type="entry name" value="sda_beta"/>
    <property type="match status" value="1"/>
</dbReference>
<keyword evidence="9 11" id="KW-0456">Lyase</keyword>
<sequence>MAKKEVQVINFKSCFDVIGPIMIGPSSSHTAGAIMIGRVANLLFNGKPKRALVKYYESFAQTHKGHGTDYAIASGILGFSTSDSRVPKALEIAEEQGIEIEFVEMPGDSPVGHANTACITLQDDEREIHVTGTSIGGGTIEVKYIEIEGFAIEPQGPLPMLLVITENSQVKSFMEDFLVEHQIKITTITRHQSEDDRYLFVYDLDSPLSEELRAEIVAMGDPSRLIVL</sequence>
<evidence type="ECO:0000256" key="10">
    <source>
        <dbReference type="ARBA" id="ARBA00049406"/>
    </source>
</evidence>
<evidence type="ECO:0000313" key="15">
    <source>
        <dbReference type="EMBL" id="TFZ39459.1"/>
    </source>
</evidence>
<dbReference type="GO" id="GO:0003941">
    <property type="term" value="F:L-serine ammonia-lyase activity"/>
    <property type="evidence" value="ECO:0007669"/>
    <property type="project" value="UniProtKB-UniRule"/>
</dbReference>
<keyword evidence="7 11" id="KW-0408">Iron</keyword>
<dbReference type="Proteomes" id="UP000297725">
    <property type="component" value="Unassembled WGS sequence"/>
</dbReference>
<dbReference type="EMBL" id="CP038865">
    <property type="protein sequence ID" value="QCA29560.1"/>
    <property type="molecule type" value="Genomic_DNA"/>
</dbReference>
<evidence type="ECO:0000313" key="14">
    <source>
        <dbReference type="EMBL" id="QCA29560.1"/>
    </source>
</evidence>
<evidence type="ECO:0000256" key="11">
    <source>
        <dbReference type="PIRNR" id="PIRNR036692"/>
    </source>
</evidence>
<dbReference type="InterPro" id="IPR029009">
    <property type="entry name" value="ASB_dom_sf"/>
</dbReference>
<dbReference type="PANTHER" id="PTHR30182:SF12">
    <property type="entry name" value="L-SERINE DEHYDRATASE, BETA CHAIN-RELATED"/>
    <property type="match status" value="1"/>
</dbReference>
<name>A0AAJ5EE09_9ENTE</name>
<proteinExistence type="inferred from homology"/>
<dbReference type="Gene3D" id="3.30.1330.90">
    <property type="entry name" value="D-3-phosphoglycerate dehydrogenase, domain 3"/>
    <property type="match status" value="1"/>
</dbReference>
<evidence type="ECO:0000256" key="2">
    <source>
        <dbReference type="ARBA" id="ARBA00004742"/>
    </source>
</evidence>
<dbReference type="GO" id="GO:0051539">
    <property type="term" value="F:4 iron, 4 sulfur cluster binding"/>
    <property type="evidence" value="ECO:0007669"/>
    <property type="project" value="UniProtKB-UniRule"/>
</dbReference>
<organism evidence="15 17">
    <name type="scientific">Vagococcus xieshaowenii</name>
    <dbReference type="NCBI Taxonomy" id="2562451"/>
    <lineage>
        <taxon>Bacteria</taxon>
        <taxon>Bacillati</taxon>
        <taxon>Bacillota</taxon>
        <taxon>Bacilli</taxon>
        <taxon>Lactobacillales</taxon>
        <taxon>Enterococcaceae</taxon>
        <taxon>Vagococcus</taxon>
    </lineage>
</organism>
<comment type="catalytic activity">
    <reaction evidence="10 11 12">
        <text>L-serine = pyruvate + NH4(+)</text>
        <dbReference type="Rhea" id="RHEA:19169"/>
        <dbReference type="ChEBI" id="CHEBI:15361"/>
        <dbReference type="ChEBI" id="CHEBI:28938"/>
        <dbReference type="ChEBI" id="CHEBI:33384"/>
        <dbReference type="EC" id="4.3.1.17"/>
    </reaction>
</comment>
<evidence type="ECO:0000256" key="3">
    <source>
        <dbReference type="ARBA" id="ARBA00008636"/>
    </source>
</evidence>
<dbReference type="AlphaFoldDB" id="A0AAJ5EE09"/>
<comment type="cofactor">
    <cofactor evidence="1 12">
        <name>[4Fe-4S] cluster</name>
        <dbReference type="ChEBI" id="CHEBI:49883"/>
    </cofactor>
</comment>
<dbReference type="RefSeq" id="WP_135255142.1">
    <property type="nucleotide sequence ID" value="NZ_CP038865.1"/>
</dbReference>
<evidence type="ECO:0000256" key="7">
    <source>
        <dbReference type="ARBA" id="ARBA00023004"/>
    </source>
</evidence>
<accession>A0AAJ5EE09</accession>
<keyword evidence="5 11" id="KW-0004">4Fe-4S</keyword>
<feature type="domain" description="Serine dehydratase beta chain" evidence="13">
    <location>
        <begin position="13"/>
        <end position="127"/>
    </location>
</feature>
<dbReference type="FunFam" id="3.30.1330.90:FF:000004">
    <property type="entry name" value="L-serine dehydratase, iron-sulfur-dependent subunit beta"/>
    <property type="match status" value="1"/>
</dbReference>
<protein>
    <recommendedName>
        <fullName evidence="11">L-serine deaminase</fullName>
    </recommendedName>
</protein>
<evidence type="ECO:0000256" key="1">
    <source>
        <dbReference type="ARBA" id="ARBA00001966"/>
    </source>
</evidence>
<dbReference type="GO" id="GO:0006094">
    <property type="term" value="P:gluconeogenesis"/>
    <property type="evidence" value="ECO:0007669"/>
    <property type="project" value="UniProtKB-UniRule"/>
</dbReference>
<evidence type="ECO:0000256" key="12">
    <source>
        <dbReference type="RuleBase" id="RU366059"/>
    </source>
</evidence>
<comment type="similarity">
    <text evidence="3 11 12">Belongs to the iron-sulfur dependent L-serine dehydratase family.</text>
</comment>
<dbReference type="SUPFAM" id="SSF143548">
    <property type="entry name" value="Serine metabolism enzymes domain"/>
    <property type="match status" value="1"/>
</dbReference>
<evidence type="ECO:0000259" key="13">
    <source>
        <dbReference type="Pfam" id="PF03315"/>
    </source>
</evidence>
<dbReference type="Proteomes" id="UP000296883">
    <property type="component" value="Chromosome"/>
</dbReference>